<dbReference type="RefSeq" id="WP_089970476.1">
    <property type="nucleotide sequence ID" value="NZ_FNJM01000008.1"/>
</dbReference>
<dbReference type="InterPro" id="IPR058355">
    <property type="entry name" value="DUF8042"/>
</dbReference>
<sequence>MNKEEIEVFNTAKEYIERLIVGINETVEFIQSGNEKKGVEMIPLIGEGIEYIINVIALLKIELKEEETIENLNTQLEEIIGGIENGDYVLIADIFKYEIIPIIEDIKIMFA</sequence>
<dbReference type="AlphaFoldDB" id="A0A1H0TR83"/>
<dbReference type="STRING" id="94869.SAMN04488529_1083"/>
<dbReference type="Pfam" id="PF26154">
    <property type="entry name" value="DUF8042"/>
    <property type="match status" value="1"/>
</dbReference>
<protein>
    <recommendedName>
        <fullName evidence="1">DUF8042 domain-containing protein</fullName>
    </recommendedName>
</protein>
<gene>
    <name evidence="2" type="ORF">SAMN04488529_1083</name>
</gene>
<keyword evidence="3" id="KW-1185">Reference proteome</keyword>
<feature type="domain" description="DUF8042" evidence="1">
    <location>
        <begin position="3"/>
        <end position="107"/>
    </location>
</feature>
<accession>A0A1H0TR83</accession>
<name>A0A1H0TR83_9CLOT</name>
<dbReference type="EMBL" id="FNJM01000008">
    <property type="protein sequence ID" value="SDP56433.1"/>
    <property type="molecule type" value="Genomic_DNA"/>
</dbReference>
<dbReference type="Proteomes" id="UP000198597">
    <property type="component" value="Unassembled WGS sequence"/>
</dbReference>
<evidence type="ECO:0000313" key="2">
    <source>
        <dbReference type="EMBL" id="SDP56433.1"/>
    </source>
</evidence>
<evidence type="ECO:0000259" key="1">
    <source>
        <dbReference type="Pfam" id="PF26154"/>
    </source>
</evidence>
<organism evidence="2 3">
    <name type="scientific">Clostridium gasigenes</name>
    <dbReference type="NCBI Taxonomy" id="94869"/>
    <lineage>
        <taxon>Bacteria</taxon>
        <taxon>Bacillati</taxon>
        <taxon>Bacillota</taxon>
        <taxon>Clostridia</taxon>
        <taxon>Eubacteriales</taxon>
        <taxon>Clostridiaceae</taxon>
        <taxon>Clostridium</taxon>
    </lineage>
</organism>
<reference evidence="2 3" key="1">
    <citation type="submission" date="2016-10" db="EMBL/GenBank/DDBJ databases">
        <authorList>
            <person name="de Groot N.N."/>
        </authorList>
    </citation>
    <scope>NUCLEOTIDE SEQUENCE [LARGE SCALE GENOMIC DNA]</scope>
    <source>
        <strain evidence="2 3">DSM 12272</strain>
    </source>
</reference>
<proteinExistence type="predicted"/>
<evidence type="ECO:0000313" key="3">
    <source>
        <dbReference type="Proteomes" id="UP000198597"/>
    </source>
</evidence>
<dbReference type="OrthoDB" id="1683192at2"/>